<name>A0A4U6QMI8_9ACTN</name>
<keyword evidence="4" id="KW-0808">Transferase</keyword>
<evidence type="ECO:0000256" key="8">
    <source>
        <dbReference type="SAM" id="Phobius"/>
    </source>
</evidence>
<dbReference type="OrthoDB" id="3278895at2"/>
<feature type="transmembrane region" description="Helical" evidence="8">
    <location>
        <begin position="243"/>
        <end position="261"/>
    </location>
</feature>
<keyword evidence="10" id="KW-1185">Reference proteome</keyword>
<dbReference type="GO" id="GO:0009103">
    <property type="term" value="P:lipopolysaccharide biosynthetic process"/>
    <property type="evidence" value="ECO:0007669"/>
    <property type="project" value="UniProtKB-ARBA"/>
</dbReference>
<protein>
    <recommendedName>
        <fullName evidence="11">Phospholipid carrier-dependent glycosyltransferase</fullName>
    </recommendedName>
</protein>
<feature type="transmembrane region" description="Helical" evidence="8">
    <location>
        <begin position="119"/>
        <end position="140"/>
    </location>
</feature>
<feature type="transmembrane region" description="Helical" evidence="8">
    <location>
        <begin position="172"/>
        <end position="190"/>
    </location>
</feature>
<organism evidence="9 10">
    <name type="scientific">Nakamurella flava</name>
    <dbReference type="NCBI Taxonomy" id="2576308"/>
    <lineage>
        <taxon>Bacteria</taxon>
        <taxon>Bacillati</taxon>
        <taxon>Actinomycetota</taxon>
        <taxon>Actinomycetes</taxon>
        <taxon>Nakamurellales</taxon>
        <taxon>Nakamurellaceae</taxon>
        <taxon>Nakamurella</taxon>
    </lineage>
</organism>
<evidence type="ECO:0000256" key="7">
    <source>
        <dbReference type="ARBA" id="ARBA00023136"/>
    </source>
</evidence>
<dbReference type="PANTHER" id="PTHR33908:SF11">
    <property type="entry name" value="MEMBRANE PROTEIN"/>
    <property type="match status" value="1"/>
</dbReference>
<gene>
    <name evidence="9" type="ORF">FDO65_09740</name>
</gene>
<reference evidence="9 10" key="1">
    <citation type="submission" date="2019-05" db="EMBL/GenBank/DDBJ databases">
        <title>Nakamurella sp. N5BH11, whole genome shotgun sequence.</title>
        <authorList>
            <person name="Tuo L."/>
        </authorList>
    </citation>
    <scope>NUCLEOTIDE SEQUENCE [LARGE SCALE GENOMIC DNA]</scope>
    <source>
        <strain evidence="9 10">N5BH11</strain>
    </source>
</reference>
<keyword evidence="3" id="KW-0328">Glycosyltransferase</keyword>
<evidence type="ECO:0000256" key="5">
    <source>
        <dbReference type="ARBA" id="ARBA00022692"/>
    </source>
</evidence>
<keyword evidence="6 8" id="KW-1133">Transmembrane helix</keyword>
<comment type="caution">
    <text evidence="9">The sequence shown here is derived from an EMBL/GenBank/DDBJ whole genome shotgun (WGS) entry which is preliminary data.</text>
</comment>
<comment type="subcellular location">
    <subcellularLocation>
        <location evidence="1">Cell membrane</location>
        <topology evidence="1">Multi-pass membrane protein</topology>
    </subcellularLocation>
</comment>
<dbReference type="GO" id="GO:0016763">
    <property type="term" value="F:pentosyltransferase activity"/>
    <property type="evidence" value="ECO:0007669"/>
    <property type="project" value="TreeGrafter"/>
</dbReference>
<dbReference type="EMBL" id="SZZH01000001">
    <property type="protein sequence ID" value="TKV61803.1"/>
    <property type="molecule type" value="Genomic_DNA"/>
</dbReference>
<dbReference type="PANTHER" id="PTHR33908">
    <property type="entry name" value="MANNOSYLTRANSFERASE YKCB-RELATED"/>
    <property type="match status" value="1"/>
</dbReference>
<evidence type="ECO:0000256" key="3">
    <source>
        <dbReference type="ARBA" id="ARBA00022676"/>
    </source>
</evidence>
<dbReference type="RefSeq" id="WP_137449108.1">
    <property type="nucleotide sequence ID" value="NZ_SZZH01000001.1"/>
</dbReference>
<dbReference type="InterPro" id="IPR050297">
    <property type="entry name" value="LipidA_mod_glycosyltrf_83"/>
</dbReference>
<evidence type="ECO:0000256" key="2">
    <source>
        <dbReference type="ARBA" id="ARBA00022475"/>
    </source>
</evidence>
<keyword evidence="5 8" id="KW-0812">Transmembrane</keyword>
<feature type="transmembrane region" description="Helical" evidence="8">
    <location>
        <begin position="202"/>
        <end position="231"/>
    </location>
</feature>
<feature type="transmembrane region" description="Helical" evidence="8">
    <location>
        <begin position="344"/>
        <end position="362"/>
    </location>
</feature>
<evidence type="ECO:0000256" key="4">
    <source>
        <dbReference type="ARBA" id="ARBA00022679"/>
    </source>
</evidence>
<evidence type="ECO:0000256" key="6">
    <source>
        <dbReference type="ARBA" id="ARBA00022989"/>
    </source>
</evidence>
<dbReference type="GO" id="GO:0005886">
    <property type="term" value="C:plasma membrane"/>
    <property type="evidence" value="ECO:0007669"/>
    <property type="project" value="UniProtKB-SubCell"/>
</dbReference>
<feature type="transmembrane region" description="Helical" evidence="8">
    <location>
        <begin position="563"/>
        <end position="588"/>
    </location>
</feature>
<evidence type="ECO:0008006" key="11">
    <source>
        <dbReference type="Google" id="ProtNLM"/>
    </source>
</evidence>
<feature type="transmembrane region" description="Helical" evidence="8">
    <location>
        <begin position="146"/>
        <end position="165"/>
    </location>
</feature>
<feature type="transmembrane region" description="Helical" evidence="8">
    <location>
        <begin position="34"/>
        <end position="52"/>
    </location>
</feature>
<dbReference type="Proteomes" id="UP000306985">
    <property type="component" value="Unassembled WGS sequence"/>
</dbReference>
<accession>A0A4U6QMI8</accession>
<keyword evidence="7 8" id="KW-0472">Membrane</keyword>
<proteinExistence type="predicted"/>
<evidence type="ECO:0000256" key="1">
    <source>
        <dbReference type="ARBA" id="ARBA00004651"/>
    </source>
</evidence>
<feature type="transmembrane region" description="Helical" evidence="8">
    <location>
        <begin position="413"/>
        <end position="435"/>
    </location>
</feature>
<dbReference type="AlphaFoldDB" id="A0A4U6QMI8"/>
<keyword evidence="2" id="KW-1003">Cell membrane</keyword>
<sequence length="604" mass="64099">MTMTRPEDATAVRSADRRPAAWERLLSRWDARPVWVFAALTVLTGAMLLLNLHRSPDYLVDETYYTALGQHIVDENAISIGGGALTVHPPLYFMAIGAWEWLTGHSTAPILDALWANRYLGALLCTLAAVLTGITARELASRARPAVRMAAAIVATLLVASNGFLLAFGRTVLMEPGAIAIGAAFILTAIKLRHASRVTQVVVLGALIGTGVLVKATVAFIVLAPLVAALLQRERRAIVTQALAVLTGALVWTAFPLWAAVTGNGARFWDTQTLSIRRLFGLVHTTGVNLPSGNPVSQFLRTLPLYVSGYGAVLLGGIAGLVLIWRSGLLRKGLWRADPDSALLLGYGGLTYLFFSYSFLFGAGNQHLTAYAAAPAALLCVSLFSMRPVDGPVGEHPEVPAGRADGPRLVSRVVAGAVGLLLAVGIVGWGAFYAVQRDDGTTQMSQWISANVPACVPVNGTGSGFRWQVALPDREVTIGRDGPTTLARGVHLYLVSPKDTRYAYAPSSPALTAWIQANGTMIHETDSRSSESLQLWQVGQYPAPPQTSDCALSLRPPTGDASALAFLALFATTVVLAPALVGGATWLVGRRRRAGSSDEVGTRS</sequence>
<feature type="transmembrane region" description="Helical" evidence="8">
    <location>
        <begin position="303"/>
        <end position="324"/>
    </location>
</feature>
<evidence type="ECO:0000313" key="10">
    <source>
        <dbReference type="Proteomes" id="UP000306985"/>
    </source>
</evidence>
<evidence type="ECO:0000313" key="9">
    <source>
        <dbReference type="EMBL" id="TKV61803.1"/>
    </source>
</evidence>